<dbReference type="HAMAP" id="MF_00580">
    <property type="entry name" value="CH10"/>
    <property type="match status" value="1"/>
</dbReference>
<accession>A0A9Q0LIC7</accession>
<evidence type="ECO:0000256" key="1">
    <source>
        <dbReference type="ARBA" id="ARBA00006975"/>
    </source>
</evidence>
<proteinExistence type="inferred from homology"/>
<dbReference type="GO" id="GO:0051087">
    <property type="term" value="F:protein-folding chaperone binding"/>
    <property type="evidence" value="ECO:0007669"/>
    <property type="project" value="TreeGrafter"/>
</dbReference>
<name>A0A9Q0LIC7_ANAIG</name>
<evidence type="ECO:0000256" key="2">
    <source>
        <dbReference type="ARBA" id="ARBA00023186"/>
    </source>
</evidence>
<dbReference type="InterPro" id="IPR037124">
    <property type="entry name" value="Chaperonin_GroES_sf"/>
</dbReference>
<dbReference type="PANTHER" id="PTHR10772:SF63">
    <property type="entry name" value="20 KDA CHAPERONIN, CHLOROPLASTIC"/>
    <property type="match status" value="1"/>
</dbReference>
<evidence type="ECO:0000256" key="3">
    <source>
        <dbReference type="ARBA" id="ARBA00031971"/>
    </source>
</evidence>
<dbReference type="PRINTS" id="PR00297">
    <property type="entry name" value="CHAPERONIN10"/>
</dbReference>
<comment type="caution">
    <text evidence="7">The sequence shown here is derived from an EMBL/GenBank/DDBJ whole genome shotgun (WGS) entry which is preliminary data.</text>
</comment>
<sequence length="123" mass="13897">MFKLYKVVTNQTTNIIKSFSTKQNEIIEGFKPLFDRVLVKRKETQSKTESGIYVPDSMVKNSQEAIVCSVGDGRVNQEGKRIPMIVKKGDTVLIPDYGGIQLNSFGKDYLLFYQSDLLAIINN</sequence>
<evidence type="ECO:0000256" key="4">
    <source>
        <dbReference type="ARBA" id="ARBA00073031"/>
    </source>
</evidence>
<keyword evidence="8" id="KW-1185">Reference proteome</keyword>
<dbReference type="InterPro" id="IPR018369">
    <property type="entry name" value="Chaprnonin_Cpn10_CS"/>
</dbReference>
<dbReference type="Proteomes" id="UP001149090">
    <property type="component" value="Unassembled WGS sequence"/>
</dbReference>
<dbReference type="AlphaFoldDB" id="A0A9Q0LIC7"/>
<dbReference type="Pfam" id="PF00166">
    <property type="entry name" value="Cpn10"/>
    <property type="match status" value="1"/>
</dbReference>
<evidence type="ECO:0000256" key="5">
    <source>
        <dbReference type="ARBA" id="ARBA00079398"/>
    </source>
</evidence>
<evidence type="ECO:0000256" key="6">
    <source>
        <dbReference type="RuleBase" id="RU003479"/>
    </source>
</evidence>
<dbReference type="SUPFAM" id="SSF50129">
    <property type="entry name" value="GroES-like"/>
    <property type="match status" value="1"/>
</dbReference>
<evidence type="ECO:0000313" key="8">
    <source>
        <dbReference type="Proteomes" id="UP001149090"/>
    </source>
</evidence>
<protein>
    <recommendedName>
        <fullName evidence="4">20 kDa chaperonin, chloroplastic</fullName>
    </recommendedName>
    <alternativeName>
        <fullName evidence="3">Chaperonin 10</fullName>
    </alternativeName>
    <alternativeName>
        <fullName evidence="5">Protein Cpn21</fullName>
    </alternativeName>
</protein>
<evidence type="ECO:0000313" key="7">
    <source>
        <dbReference type="EMBL" id="KAJ5073442.1"/>
    </source>
</evidence>
<dbReference type="EMBL" id="JAPDFW010000074">
    <property type="protein sequence ID" value="KAJ5073442.1"/>
    <property type="molecule type" value="Genomic_DNA"/>
</dbReference>
<dbReference type="GO" id="GO:0046872">
    <property type="term" value="F:metal ion binding"/>
    <property type="evidence" value="ECO:0007669"/>
    <property type="project" value="TreeGrafter"/>
</dbReference>
<dbReference type="PANTHER" id="PTHR10772">
    <property type="entry name" value="10 KDA HEAT SHOCK PROTEIN"/>
    <property type="match status" value="1"/>
</dbReference>
<comment type="similarity">
    <text evidence="1 6">Belongs to the GroES chaperonin family.</text>
</comment>
<dbReference type="InterPro" id="IPR011032">
    <property type="entry name" value="GroES-like_sf"/>
</dbReference>
<dbReference type="FunFam" id="2.30.33.40:FF:000001">
    <property type="entry name" value="10 kDa chaperonin"/>
    <property type="match status" value="1"/>
</dbReference>
<gene>
    <name evidence="7" type="ORF">M0811_08559</name>
</gene>
<reference evidence="7" key="1">
    <citation type="submission" date="2022-10" db="EMBL/GenBank/DDBJ databases">
        <title>Novel sulphate-reducing endosymbionts in the free-living metamonad Anaeramoeba.</title>
        <authorList>
            <person name="Jerlstrom-Hultqvist J."/>
            <person name="Cepicka I."/>
            <person name="Gallot-Lavallee L."/>
            <person name="Salas-Leiva D."/>
            <person name="Curtis B.A."/>
            <person name="Zahonova K."/>
            <person name="Pipaliya S."/>
            <person name="Dacks J."/>
            <person name="Roger A.J."/>
        </authorList>
    </citation>
    <scope>NUCLEOTIDE SEQUENCE</scope>
    <source>
        <strain evidence="7">BMAN</strain>
    </source>
</reference>
<dbReference type="SMART" id="SM00883">
    <property type="entry name" value="Cpn10"/>
    <property type="match status" value="1"/>
</dbReference>
<keyword evidence="7" id="KW-0346">Stress response</keyword>
<dbReference type="CDD" id="cd00320">
    <property type="entry name" value="cpn10"/>
    <property type="match status" value="1"/>
</dbReference>
<organism evidence="7 8">
    <name type="scientific">Anaeramoeba ignava</name>
    <name type="common">Anaerobic marine amoeba</name>
    <dbReference type="NCBI Taxonomy" id="1746090"/>
    <lineage>
        <taxon>Eukaryota</taxon>
        <taxon>Metamonada</taxon>
        <taxon>Anaeramoebidae</taxon>
        <taxon>Anaeramoeba</taxon>
    </lineage>
</organism>
<dbReference type="PROSITE" id="PS00681">
    <property type="entry name" value="CHAPERONINS_CPN10"/>
    <property type="match status" value="1"/>
</dbReference>
<keyword evidence="2 6" id="KW-0143">Chaperone</keyword>
<dbReference type="Gene3D" id="2.30.33.40">
    <property type="entry name" value="GroES chaperonin"/>
    <property type="match status" value="1"/>
</dbReference>
<dbReference type="InterPro" id="IPR020818">
    <property type="entry name" value="Chaperonin_GroES"/>
</dbReference>
<dbReference type="GO" id="GO:0005524">
    <property type="term" value="F:ATP binding"/>
    <property type="evidence" value="ECO:0007669"/>
    <property type="project" value="InterPro"/>
</dbReference>
<dbReference type="OrthoDB" id="184876at2759"/>
<dbReference type="GO" id="GO:0051082">
    <property type="term" value="F:unfolded protein binding"/>
    <property type="evidence" value="ECO:0007669"/>
    <property type="project" value="TreeGrafter"/>
</dbReference>
<dbReference type="GO" id="GO:0044183">
    <property type="term" value="F:protein folding chaperone"/>
    <property type="evidence" value="ECO:0007669"/>
    <property type="project" value="InterPro"/>
</dbReference>